<proteinExistence type="inferred from homology"/>
<reference evidence="4 5" key="2">
    <citation type="submission" date="2019-09" db="EMBL/GenBank/DDBJ databases">
        <authorList>
            <person name="Jin C."/>
        </authorList>
    </citation>
    <scope>NUCLEOTIDE SEQUENCE [LARGE SCALE GENOMIC DNA]</scope>
    <source>
        <strain evidence="4 5">BN130099</strain>
    </source>
</reference>
<dbReference type="GO" id="GO:0035556">
    <property type="term" value="P:intracellular signal transduction"/>
    <property type="evidence" value="ECO:0007669"/>
    <property type="project" value="InterPro"/>
</dbReference>
<dbReference type="PANTHER" id="PTHR43081">
    <property type="entry name" value="ADENYLATE CYCLASE, TERMINAL-DIFFERENTIATION SPECIFIC-RELATED"/>
    <property type="match status" value="1"/>
</dbReference>
<sequence>MALSNTMTLLFTDLVGSTAMGDRLGDDDAETVRRRFFQIIEEAVEPTGGRIVKTLGDGHMVAFASALDAIGCAIAIQGGVDTYNSEHGAETIGVRVGINAGDVTVEGDDYFGTPVTIAKRLCDSAEGGQILVSGLVESLVGSRGGFAFHSLGTLELRGLSRPQSASEVVWRGSASQPDGAAPAPPARPTAPAGGKPPKRSRRGAVIAAVVGVVALAAIATAVVKANDDNDAKDDARTPSDVQSPTLGSSTVSGKKLVDLISELPTMDSTRDFDFEVEAGDVVRIDATRRQADVDLVAELRAPDGTLIAFDDDSGPGNEPQISAKLPEAGSYSVVVRMFAPETNGGFNLTVTKLAPTADVGTNLSFGEFTGDGGVFETPVDLTEGQSISVVTFSEPVNIADLFLELIGPDGQVVASDDDSGEYSNPLIKDYEVPSSGTYTIRIHPVEDADAGAFWVRVDQA</sequence>
<dbReference type="RefSeq" id="WP_149726371.1">
    <property type="nucleotide sequence ID" value="NZ_VUJV01000001.1"/>
</dbReference>
<accession>A0A5B1LJM1</accession>
<comment type="similarity">
    <text evidence="1">Belongs to the adenylyl cyclase class-3 family.</text>
</comment>
<dbReference type="Gene3D" id="3.30.70.1230">
    <property type="entry name" value="Nucleotide cyclase"/>
    <property type="match status" value="1"/>
</dbReference>
<dbReference type="InterPro" id="IPR050697">
    <property type="entry name" value="Adenylyl/Guanylyl_Cyclase_3/4"/>
</dbReference>
<dbReference type="SUPFAM" id="SSF55073">
    <property type="entry name" value="Nucleotide cyclase"/>
    <property type="match status" value="1"/>
</dbReference>
<dbReference type="Pfam" id="PF04151">
    <property type="entry name" value="PPC"/>
    <property type="match status" value="2"/>
</dbReference>
<dbReference type="EMBL" id="VUJV01000001">
    <property type="protein sequence ID" value="KAA1420911.1"/>
    <property type="molecule type" value="Genomic_DNA"/>
</dbReference>
<dbReference type="Pfam" id="PF00211">
    <property type="entry name" value="Guanylate_cyc"/>
    <property type="match status" value="1"/>
</dbReference>
<dbReference type="AlphaFoldDB" id="A0A5B1LJM1"/>
<evidence type="ECO:0000259" key="3">
    <source>
        <dbReference type="PROSITE" id="PS50125"/>
    </source>
</evidence>
<evidence type="ECO:0000256" key="2">
    <source>
        <dbReference type="SAM" id="MobiDB-lite"/>
    </source>
</evidence>
<feature type="compositionally biased region" description="Polar residues" evidence="2">
    <location>
        <begin position="239"/>
        <end position="250"/>
    </location>
</feature>
<dbReference type="Gene3D" id="2.60.120.380">
    <property type="match status" value="2"/>
</dbReference>
<keyword evidence="5" id="KW-1185">Reference proteome</keyword>
<feature type="region of interest" description="Disordered" evidence="2">
    <location>
        <begin position="167"/>
        <end position="200"/>
    </location>
</feature>
<evidence type="ECO:0000313" key="4">
    <source>
        <dbReference type="EMBL" id="KAA1420911.1"/>
    </source>
</evidence>
<protein>
    <recommendedName>
        <fullName evidence="3">Guanylate cyclase domain-containing protein</fullName>
    </recommendedName>
</protein>
<dbReference type="InterPro" id="IPR029787">
    <property type="entry name" value="Nucleotide_cyclase"/>
</dbReference>
<gene>
    <name evidence="4" type="ORF">F0U44_00760</name>
</gene>
<dbReference type="GO" id="GO:0009190">
    <property type="term" value="P:cyclic nucleotide biosynthetic process"/>
    <property type="evidence" value="ECO:0007669"/>
    <property type="project" value="InterPro"/>
</dbReference>
<name>A0A5B1LJM1_9ACTN</name>
<dbReference type="PROSITE" id="PS50125">
    <property type="entry name" value="GUANYLATE_CYCLASE_2"/>
    <property type="match status" value="1"/>
</dbReference>
<evidence type="ECO:0000256" key="1">
    <source>
        <dbReference type="ARBA" id="ARBA00005381"/>
    </source>
</evidence>
<organism evidence="4 5">
    <name type="scientific">Nocardioides humilatus</name>
    <dbReference type="NCBI Taxonomy" id="2607660"/>
    <lineage>
        <taxon>Bacteria</taxon>
        <taxon>Bacillati</taxon>
        <taxon>Actinomycetota</taxon>
        <taxon>Actinomycetes</taxon>
        <taxon>Propionibacteriales</taxon>
        <taxon>Nocardioidaceae</taxon>
        <taxon>Nocardioides</taxon>
    </lineage>
</organism>
<comment type="caution">
    <text evidence="4">The sequence shown here is derived from an EMBL/GenBank/DDBJ whole genome shotgun (WGS) entry which is preliminary data.</text>
</comment>
<dbReference type="InterPro" id="IPR001054">
    <property type="entry name" value="A/G_cyclase"/>
</dbReference>
<evidence type="ECO:0000313" key="5">
    <source>
        <dbReference type="Proteomes" id="UP000325003"/>
    </source>
</evidence>
<feature type="region of interest" description="Disordered" evidence="2">
    <location>
        <begin position="229"/>
        <end position="250"/>
    </location>
</feature>
<feature type="domain" description="Guanylate cyclase" evidence="3">
    <location>
        <begin position="8"/>
        <end position="122"/>
    </location>
</feature>
<dbReference type="GO" id="GO:0004016">
    <property type="term" value="F:adenylate cyclase activity"/>
    <property type="evidence" value="ECO:0007669"/>
    <property type="project" value="UniProtKB-ARBA"/>
</dbReference>
<dbReference type="PANTHER" id="PTHR43081:SF1">
    <property type="entry name" value="ADENYLATE CYCLASE, TERMINAL-DIFFERENTIATION SPECIFIC"/>
    <property type="match status" value="1"/>
</dbReference>
<dbReference type="Proteomes" id="UP000325003">
    <property type="component" value="Unassembled WGS sequence"/>
</dbReference>
<reference evidence="4 5" key="1">
    <citation type="submission" date="2019-09" db="EMBL/GenBank/DDBJ databases">
        <title>Nocardioides panacisoli sp. nov., isolated from the soil of a ginseng field.</title>
        <authorList>
            <person name="Cho C."/>
        </authorList>
    </citation>
    <scope>NUCLEOTIDE SEQUENCE [LARGE SCALE GENOMIC DNA]</scope>
    <source>
        <strain evidence="4 5">BN130099</strain>
    </source>
</reference>
<dbReference type="CDD" id="cd07302">
    <property type="entry name" value="CHD"/>
    <property type="match status" value="1"/>
</dbReference>
<dbReference type="InterPro" id="IPR007280">
    <property type="entry name" value="Peptidase_C_arc/bac"/>
</dbReference>
<dbReference type="SMART" id="SM00044">
    <property type="entry name" value="CYCc"/>
    <property type="match status" value="1"/>
</dbReference>